<keyword evidence="2" id="KW-1185">Reference proteome</keyword>
<proteinExistence type="predicted"/>
<accession>A0ABQ1NBA2</accession>
<gene>
    <name evidence="1" type="ORF">GCM10011400_52010</name>
</gene>
<comment type="caution">
    <text evidence="1">The sequence shown here is derived from an EMBL/GenBank/DDBJ whole genome shotgun (WGS) entry which is preliminary data.</text>
</comment>
<dbReference type="RefSeq" id="WP_115776997.1">
    <property type="nucleotide sequence ID" value="NZ_BMHL01000010.1"/>
</dbReference>
<sequence>MTGGTNLDHDARVELLCYLVVAQLVAHAGTGEWLRTDHLVESARMWTDSNGAWGAWLARYELGHASAAIAPNFLNVSALCDADSLAKLFTDGWRLDYRSPRVRWLHDICGAHLHGGGELPILGTPVHNLP</sequence>
<dbReference type="Proteomes" id="UP000602004">
    <property type="component" value="Unassembled WGS sequence"/>
</dbReference>
<evidence type="ECO:0000313" key="1">
    <source>
        <dbReference type="EMBL" id="GGC57933.1"/>
    </source>
</evidence>
<name>A0ABQ1NBA2_9BURK</name>
<protein>
    <submittedName>
        <fullName evidence="1">Uncharacterized protein</fullName>
    </submittedName>
</protein>
<reference evidence="2" key="1">
    <citation type="journal article" date="2019" name="Int. J. Syst. Evol. Microbiol.">
        <title>The Global Catalogue of Microorganisms (GCM) 10K type strain sequencing project: providing services to taxonomists for standard genome sequencing and annotation.</title>
        <authorList>
            <consortium name="The Broad Institute Genomics Platform"/>
            <consortium name="The Broad Institute Genome Sequencing Center for Infectious Disease"/>
            <person name="Wu L."/>
            <person name="Ma J."/>
        </authorList>
    </citation>
    <scope>NUCLEOTIDE SEQUENCE [LARGE SCALE GENOMIC DNA]</scope>
    <source>
        <strain evidence="2">CGMCC 1.15103</strain>
    </source>
</reference>
<dbReference type="EMBL" id="BMHL01000010">
    <property type="protein sequence ID" value="GGC57933.1"/>
    <property type="molecule type" value="Genomic_DNA"/>
</dbReference>
<evidence type="ECO:0000313" key="2">
    <source>
        <dbReference type="Proteomes" id="UP000602004"/>
    </source>
</evidence>
<organism evidence="1 2">
    <name type="scientific">Paraburkholderia caffeinilytica</name>
    <dbReference type="NCBI Taxonomy" id="1761016"/>
    <lineage>
        <taxon>Bacteria</taxon>
        <taxon>Pseudomonadati</taxon>
        <taxon>Pseudomonadota</taxon>
        <taxon>Betaproteobacteria</taxon>
        <taxon>Burkholderiales</taxon>
        <taxon>Burkholderiaceae</taxon>
        <taxon>Paraburkholderia</taxon>
    </lineage>
</organism>